<dbReference type="AlphaFoldDB" id="A0A2T3ZDX0"/>
<dbReference type="InterPro" id="IPR027417">
    <property type="entry name" value="P-loop_NTPase"/>
</dbReference>
<gene>
    <name evidence="3" type="ORF">M441DRAFT_25103</name>
</gene>
<reference evidence="3 4" key="1">
    <citation type="submission" date="2016-07" db="EMBL/GenBank/DDBJ databases">
        <title>Multiple horizontal gene transfer events from other fungi enriched the ability of initially mycotrophic Trichoderma (Ascomycota) to feed on dead plant biomass.</title>
        <authorList>
            <consortium name="DOE Joint Genome Institute"/>
            <person name="Aerts A."/>
            <person name="Atanasova L."/>
            <person name="Chenthamara K."/>
            <person name="Zhang J."/>
            <person name="Grujic M."/>
            <person name="Henrissat B."/>
            <person name="Kuo A."/>
            <person name="Salamov A."/>
            <person name="Lipzen A."/>
            <person name="Labutti K."/>
            <person name="Barry K."/>
            <person name="Miao Y."/>
            <person name="Rahimi M.J."/>
            <person name="Shen Q."/>
            <person name="Grigoriev I.V."/>
            <person name="Kubicek C.P."/>
            <person name="Druzhinina I.S."/>
        </authorList>
    </citation>
    <scope>NUCLEOTIDE SEQUENCE [LARGE SCALE GENOMIC DNA]</scope>
    <source>
        <strain evidence="3 4">CBS 433.97</strain>
    </source>
</reference>
<dbReference type="Gene3D" id="3.40.50.300">
    <property type="entry name" value="P-loop containing nucleotide triphosphate hydrolases"/>
    <property type="match status" value="1"/>
</dbReference>
<accession>A0A2T3ZDX0</accession>
<dbReference type="OrthoDB" id="4890717at2759"/>
<dbReference type="Pfam" id="PF24883">
    <property type="entry name" value="NPHP3_N"/>
    <property type="match status" value="1"/>
</dbReference>
<name>A0A2T3ZDX0_TRIA4</name>
<dbReference type="PANTHER" id="PTHR10039">
    <property type="entry name" value="AMELOGENIN"/>
    <property type="match status" value="1"/>
</dbReference>
<keyword evidence="1" id="KW-0677">Repeat</keyword>
<dbReference type="Proteomes" id="UP000240493">
    <property type="component" value="Unassembled WGS sequence"/>
</dbReference>
<proteinExistence type="predicted"/>
<dbReference type="InterPro" id="IPR056884">
    <property type="entry name" value="NPHP3-like_N"/>
</dbReference>
<keyword evidence="4" id="KW-1185">Reference proteome</keyword>
<evidence type="ECO:0000313" key="3">
    <source>
        <dbReference type="EMBL" id="PTB42999.1"/>
    </source>
</evidence>
<sequence>MLMSTRQTAFIAQQRLDILSHITSAVSKTVGSISADMANVTVDIRSIRLDQEESVMADIYAWLTPLTTIFRNKHQESLSIKDRQDSGAQQLLQHQQFETWVASTGSILWCTGLPGIGKTINASYIIEALRKQSRGGDLGIAFVYFSYKDIETQTPVNVMASILQQLVSDKPSHLPDLKKLHAQHTRQNTRPSVTDIVLLLQDAVLSFSRVFIIIDALDECTDADDARFILLTELKKLQHRMCLLVMSRLIPDLEQLLEGATRLNVEASLIDIKNYLQQRLESTRSMQRHLGEEPRLRDRIISVIVQKIKGM</sequence>
<evidence type="ECO:0000313" key="4">
    <source>
        <dbReference type="Proteomes" id="UP000240493"/>
    </source>
</evidence>
<dbReference type="STRING" id="1042311.A0A2T3ZDX0"/>
<dbReference type="PANTHER" id="PTHR10039:SF15">
    <property type="entry name" value="NACHT DOMAIN-CONTAINING PROTEIN"/>
    <property type="match status" value="1"/>
</dbReference>
<feature type="domain" description="Nephrocystin 3-like N-terminal" evidence="2">
    <location>
        <begin position="89"/>
        <end position="248"/>
    </location>
</feature>
<organism evidence="3 4">
    <name type="scientific">Trichoderma asperellum (strain ATCC 204424 / CBS 433.97 / NBRC 101777)</name>
    <dbReference type="NCBI Taxonomy" id="1042311"/>
    <lineage>
        <taxon>Eukaryota</taxon>
        <taxon>Fungi</taxon>
        <taxon>Dikarya</taxon>
        <taxon>Ascomycota</taxon>
        <taxon>Pezizomycotina</taxon>
        <taxon>Sordariomycetes</taxon>
        <taxon>Hypocreomycetidae</taxon>
        <taxon>Hypocreales</taxon>
        <taxon>Hypocreaceae</taxon>
        <taxon>Trichoderma</taxon>
    </lineage>
</organism>
<dbReference type="SUPFAM" id="SSF52540">
    <property type="entry name" value="P-loop containing nucleoside triphosphate hydrolases"/>
    <property type="match status" value="1"/>
</dbReference>
<dbReference type="EMBL" id="KZ679259">
    <property type="protein sequence ID" value="PTB42999.1"/>
    <property type="molecule type" value="Genomic_DNA"/>
</dbReference>
<protein>
    <recommendedName>
        <fullName evidence="2">Nephrocystin 3-like N-terminal domain-containing protein</fullName>
    </recommendedName>
</protein>
<evidence type="ECO:0000256" key="1">
    <source>
        <dbReference type="ARBA" id="ARBA00022737"/>
    </source>
</evidence>
<evidence type="ECO:0000259" key="2">
    <source>
        <dbReference type="Pfam" id="PF24883"/>
    </source>
</evidence>